<dbReference type="Proteomes" id="UP000053176">
    <property type="component" value="Unassembled WGS sequence"/>
</dbReference>
<reference evidence="4 5" key="1">
    <citation type="submission" date="2015-12" db="EMBL/GenBank/DDBJ databases">
        <title>Draft genome sequence of Mesorhizobium sp. UFLA 01-765, a multitolerant efficient symbiont and plant-growth promoting strain isolated from Zn-mining soil using Leucaena leucocephala as a trap plant.</title>
        <authorList>
            <person name="Rangel W.M."/>
            <person name="Thijs S."/>
            <person name="Longatti S.M."/>
            <person name="Moreira F.M."/>
            <person name="Weyens N."/>
            <person name="Vangronsveld J."/>
            <person name="Van Hamme J.D."/>
            <person name="Bottos E.M."/>
            <person name="Rineau F."/>
        </authorList>
    </citation>
    <scope>NUCLEOTIDE SEQUENCE [LARGE SCALE GENOMIC DNA]</scope>
    <source>
        <strain evidence="4 5">UFLA 01-765</strain>
    </source>
</reference>
<proteinExistence type="predicted"/>
<dbReference type="OrthoDB" id="9793394at2"/>
<dbReference type="AlphaFoldDB" id="A0A101KST4"/>
<gene>
    <name evidence="4" type="ORF">AU467_22710</name>
</gene>
<dbReference type="EMBL" id="LPWA01000107">
    <property type="protein sequence ID" value="KUM26349.1"/>
    <property type="molecule type" value="Genomic_DNA"/>
</dbReference>
<dbReference type="PANTHER" id="PTHR36449:SF1">
    <property type="entry name" value="ACETYLTRANSFERASE"/>
    <property type="match status" value="1"/>
</dbReference>
<keyword evidence="2 4" id="KW-0808">Transferase</keyword>
<dbReference type="SUPFAM" id="SSF55729">
    <property type="entry name" value="Acyl-CoA N-acyltransferases (Nat)"/>
    <property type="match status" value="1"/>
</dbReference>
<evidence type="ECO:0000256" key="2">
    <source>
        <dbReference type="ARBA" id="ARBA00022679"/>
    </source>
</evidence>
<protein>
    <submittedName>
        <fullName evidence="4">Acetyltransferase</fullName>
    </submittedName>
</protein>
<name>A0A101KST4_RHILI</name>
<sequence>MSLPPWHEEAIAKSQDRKGFDCGDGEMNTFLQRFARQGHKQNAVKTFCAVPDDAPDRILGFYSVAPASVEYDAVSSAMTKGLARHNVPGFLLARLAVDKTVTGRGLGGQLLLAAALRCLRVTEEVGGVLMIVDAKSERAANWYASYGAEPLKDRPLTLAVPLATFAKTLKASRHL</sequence>
<comment type="caution">
    <text evidence="4">The sequence shown here is derived from an EMBL/GenBank/DDBJ whole genome shotgun (WGS) entry which is preliminary data.</text>
</comment>
<keyword evidence="1" id="KW-1277">Toxin-antitoxin system</keyword>
<dbReference type="Gene3D" id="3.40.630.30">
    <property type="match status" value="1"/>
</dbReference>
<dbReference type="InterPro" id="IPR016181">
    <property type="entry name" value="Acyl_CoA_acyltransferase"/>
</dbReference>
<evidence type="ECO:0000313" key="5">
    <source>
        <dbReference type="Proteomes" id="UP000053176"/>
    </source>
</evidence>
<accession>A0A101KST4</accession>
<dbReference type="GO" id="GO:0016746">
    <property type="term" value="F:acyltransferase activity"/>
    <property type="evidence" value="ECO:0007669"/>
    <property type="project" value="UniProtKB-KW"/>
</dbReference>
<evidence type="ECO:0000256" key="1">
    <source>
        <dbReference type="ARBA" id="ARBA00022649"/>
    </source>
</evidence>
<keyword evidence="3" id="KW-0012">Acyltransferase</keyword>
<dbReference type="PANTHER" id="PTHR36449">
    <property type="entry name" value="ACETYLTRANSFERASE-RELATED"/>
    <property type="match status" value="1"/>
</dbReference>
<evidence type="ECO:0000313" key="4">
    <source>
        <dbReference type="EMBL" id="KUM26349.1"/>
    </source>
</evidence>
<organism evidence="4 5">
    <name type="scientific">Rhizobium loti</name>
    <name type="common">Mesorhizobium loti</name>
    <dbReference type="NCBI Taxonomy" id="381"/>
    <lineage>
        <taxon>Bacteria</taxon>
        <taxon>Pseudomonadati</taxon>
        <taxon>Pseudomonadota</taxon>
        <taxon>Alphaproteobacteria</taxon>
        <taxon>Hyphomicrobiales</taxon>
        <taxon>Phyllobacteriaceae</taxon>
        <taxon>Mesorhizobium</taxon>
    </lineage>
</organism>
<evidence type="ECO:0000256" key="3">
    <source>
        <dbReference type="ARBA" id="ARBA00023315"/>
    </source>
</evidence>